<name>A0ABP1FYV0_9CHLO</name>
<dbReference type="InterPro" id="IPR003018">
    <property type="entry name" value="GAF"/>
</dbReference>
<keyword evidence="4" id="KW-1185">Reference proteome</keyword>
<evidence type="ECO:0000256" key="1">
    <source>
        <dbReference type="ARBA" id="ARBA00023170"/>
    </source>
</evidence>
<dbReference type="InterPro" id="IPR008266">
    <property type="entry name" value="Tyr_kinase_AS"/>
</dbReference>
<dbReference type="InterPro" id="IPR000719">
    <property type="entry name" value="Prot_kinase_dom"/>
</dbReference>
<sequence length="668" mass="73475">MGIFDCFNSGARPAARRVHAKAGRAPVANILALPKFDSDVPEIIPEAQGTHIAETKLGKPFDVDKFGPCLPPDNEARLDTVTCVLEAAKDPDPVLAPVLQLLCKILCAETACVTMLVENGVQMQGTGLLTEKTIYPQPGVCHWMLVPDRPQTMIVEDMHLDARTCTRAVVTGAPHMRFYASAPLVASNGHILGTLCIWDTKPRAFDCHSAAILANFAELVVREVEMHAVLRRQLSVAKMLKRAMDCYQQGYLFVDVSAPGWRIMHVNQAFSTCTGMTREQAVEACFWEIFQTPSSDVKEPWKKHEAALAERRPFQLNALTCSAETSPSDKSYSAVVRPASTDKVDENALVIGIPAGSFSQEALPRDDSYFFVVLRAPQEPFRRQLLSPVPGLRLGPQLGAGSQGRVYGATLEGKPVAVKVVDNASTLRKIGTMPLEAALLQDMKHDSIVNLLQHKFVTTSQQERQLWLVMEFCDKGPLDVAIDKGLFRTAPSPKAAPCMETILRTALELAEGLAFLHSRCVVHCDLSGGNILLRNDPSRPHGFSAKISDFGMCRIKDMDVVESLQGTYSHMAPEVIQSTEFSEASDVYAFGVLLWEMYNGQRAWAGLLFAQLSYAMFVEKRSLQFPEDTPEGFRTLALSCMSTLPADRPSSENLPTKLNELLAQQEAQ</sequence>
<evidence type="ECO:0000259" key="2">
    <source>
        <dbReference type="PROSITE" id="PS50011"/>
    </source>
</evidence>
<dbReference type="EMBL" id="CAXHTA020000007">
    <property type="protein sequence ID" value="CAL5222747.1"/>
    <property type="molecule type" value="Genomic_DNA"/>
</dbReference>
<comment type="caution">
    <text evidence="3">The sequence shown here is derived from an EMBL/GenBank/DDBJ whole genome shotgun (WGS) entry which is preliminary data.</text>
</comment>
<keyword evidence="1" id="KW-0675">Receptor</keyword>
<dbReference type="PROSITE" id="PS00109">
    <property type="entry name" value="PROTEIN_KINASE_TYR"/>
    <property type="match status" value="1"/>
</dbReference>
<evidence type="ECO:0000313" key="3">
    <source>
        <dbReference type="EMBL" id="CAL5222747.1"/>
    </source>
</evidence>
<reference evidence="3 4" key="1">
    <citation type="submission" date="2024-06" db="EMBL/GenBank/DDBJ databases">
        <authorList>
            <person name="Kraege A."/>
            <person name="Thomma B."/>
        </authorList>
    </citation>
    <scope>NUCLEOTIDE SEQUENCE [LARGE SCALE GENOMIC DNA]</scope>
</reference>
<organism evidence="3 4">
    <name type="scientific">Coccomyxa viridis</name>
    <dbReference type="NCBI Taxonomy" id="1274662"/>
    <lineage>
        <taxon>Eukaryota</taxon>
        <taxon>Viridiplantae</taxon>
        <taxon>Chlorophyta</taxon>
        <taxon>core chlorophytes</taxon>
        <taxon>Trebouxiophyceae</taxon>
        <taxon>Trebouxiophyceae incertae sedis</taxon>
        <taxon>Coccomyxaceae</taxon>
        <taxon>Coccomyxa</taxon>
    </lineage>
</organism>
<dbReference type="PANTHER" id="PTHR44329:SF214">
    <property type="entry name" value="PROTEIN KINASE DOMAIN-CONTAINING PROTEIN"/>
    <property type="match status" value="1"/>
</dbReference>
<dbReference type="Gene3D" id="1.10.510.10">
    <property type="entry name" value="Transferase(Phosphotransferase) domain 1"/>
    <property type="match status" value="1"/>
</dbReference>
<dbReference type="Gene3D" id="3.30.450.20">
    <property type="entry name" value="PAS domain"/>
    <property type="match status" value="1"/>
</dbReference>
<dbReference type="InterPro" id="IPR035965">
    <property type="entry name" value="PAS-like_dom_sf"/>
</dbReference>
<gene>
    <name evidence="3" type="primary">g5155</name>
    <name evidence="3" type="ORF">VP750_LOCUS4406</name>
</gene>
<dbReference type="InterPro" id="IPR011009">
    <property type="entry name" value="Kinase-like_dom_sf"/>
</dbReference>
<dbReference type="InterPro" id="IPR001245">
    <property type="entry name" value="Ser-Thr/Tyr_kinase_cat_dom"/>
</dbReference>
<dbReference type="PANTHER" id="PTHR44329">
    <property type="entry name" value="SERINE/THREONINE-PROTEIN KINASE TNNI3K-RELATED"/>
    <property type="match status" value="1"/>
</dbReference>
<protein>
    <submittedName>
        <fullName evidence="3">G5155 protein</fullName>
    </submittedName>
</protein>
<evidence type="ECO:0000313" key="4">
    <source>
        <dbReference type="Proteomes" id="UP001497392"/>
    </source>
</evidence>
<dbReference type="InterPro" id="IPR051681">
    <property type="entry name" value="Ser/Thr_Kinases-Pseudokinases"/>
</dbReference>
<accession>A0ABP1FYV0</accession>
<proteinExistence type="predicted"/>
<dbReference type="InterPro" id="IPR029016">
    <property type="entry name" value="GAF-like_dom_sf"/>
</dbReference>
<dbReference type="Gene3D" id="3.30.200.20">
    <property type="entry name" value="Phosphorylase Kinase, domain 1"/>
    <property type="match status" value="1"/>
</dbReference>
<dbReference type="PROSITE" id="PS50011">
    <property type="entry name" value="PROTEIN_KINASE_DOM"/>
    <property type="match status" value="1"/>
</dbReference>
<dbReference type="SUPFAM" id="SSF56112">
    <property type="entry name" value="Protein kinase-like (PK-like)"/>
    <property type="match status" value="1"/>
</dbReference>
<dbReference type="SUPFAM" id="SSF55785">
    <property type="entry name" value="PYP-like sensor domain (PAS domain)"/>
    <property type="match status" value="1"/>
</dbReference>
<dbReference type="Gene3D" id="3.30.450.40">
    <property type="match status" value="1"/>
</dbReference>
<dbReference type="Proteomes" id="UP001497392">
    <property type="component" value="Unassembled WGS sequence"/>
</dbReference>
<dbReference type="Pfam" id="PF07714">
    <property type="entry name" value="PK_Tyr_Ser-Thr"/>
    <property type="match status" value="1"/>
</dbReference>
<dbReference type="Pfam" id="PF01590">
    <property type="entry name" value="GAF"/>
    <property type="match status" value="1"/>
</dbReference>
<feature type="domain" description="Protein kinase" evidence="2">
    <location>
        <begin position="392"/>
        <end position="662"/>
    </location>
</feature>
<dbReference type="SUPFAM" id="SSF55781">
    <property type="entry name" value="GAF domain-like"/>
    <property type="match status" value="1"/>
</dbReference>